<dbReference type="OrthoDB" id="10008429at2"/>
<evidence type="ECO:0008006" key="4">
    <source>
        <dbReference type="Google" id="ProtNLM"/>
    </source>
</evidence>
<accession>A0A1G6HPL7</accession>
<dbReference type="PROSITE" id="PS51257">
    <property type="entry name" value="PROKAR_LIPOPROTEIN"/>
    <property type="match status" value="1"/>
</dbReference>
<keyword evidence="1" id="KW-0472">Membrane</keyword>
<proteinExistence type="predicted"/>
<evidence type="ECO:0000256" key="1">
    <source>
        <dbReference type="SAM" id="Phobius"/>
    </source>
</evidence>
<keyword evidence="1" id="KW-1133">Transmembrane helix</keyword>
<reference evidence="2 3" key="1">
    <citation type="submission" date="2016-09" db="EMBL/GenBank/DDBJ databases">
        <authorList>
            <person name="Capua I."/>
            <person name="De Benedictis P."/>
            <person name="Joannis T."/>
            <person name="Lombin L.H."/>
            <person name="Cattoli G."/>
        </authorList>
    </citation>
    <scope>NUCLEOTIDE SEQUENCE [LARGE SCALE GENOMIC DNA]</scope>
    <source>
        <strain evidence="2 3">NIO-1002</strain>
    </source>
</reference>
<dbReference type="EMBL" id="FMYG01000002">
    <property type="protein sequence ID" value="SDB96151.1"/>
    <property type="molecule type" value="Genomic_DNA"/>
</dbReference>
<feature type="transmembrane region" description="Helical" evidence="1">
    <location>
        <begin position="66"/>
        <end position="86"/>
    </location>
</feature>
<name>A0A1G6HPL7_9MICO</name>
<gene>
    <name evidence="2" type="ORF">SAMN05216418_1382</name>
</gene>
<dbReference type="Proteomes" id="UP000183203">
    <property type="component" value="Unassembled WGS sequence"/>
</dbReference>
<keyword evidence="1" id="KW-0812">Transmembrane</keyword>
<organism evidence="2 3">
    <name type="scientific">Microbacterium enclense</name>
    <dbReference type="NCBI Taxonomy" id="993073"/>
    <lineage>
        <taxon>Bacteria</taxon>
        <taxon>Bacillati</taxon>
        <taxon>Actinomycetota</taxon>
        <taxon>Actinomycetes</taxon>
        <taxon>Micrococcales</taxon>
        <taxon>Microbacteriaceae</taxon>
        <taxon>Microbacterium</taxon>
    </lineage>
</organism>
<protein>
    <recommendedName>
        <fullName evidence="4">Lipoprotein</fullName>
    </recommendedName>
</protein>
<dbReference type="RefSeq" id="WP_139168025.1">
    <property type="nucleotide sequence ID" value="NZ_FMYG01000002.1"/>
</dbReference>
<evidence type="ECO:0000313" key="2">
    <source>
        <dbReference type="EMBL" id="SDB96151.1"/>
    </source>
</evidence>
<sequence length="100" mass="10061">MSRRCVWGGVLLVVFGMVGVALGACAFAQAMASAVVALGSTWGAGLGLLFDRNADFGSAFGGWPEVVLWLAGAIALFAVGWGFVIGGMNGLLRARSGGPA</sequence>
<dbReference type="AlphaFoldDB" id="A0A1G6HPL7"/>
<evidence type="ECO:0000313" key="3">
    <source>
        <dbReference type="Proteomes" id="UP000183203"/>
    </source>
</evidence>